<reference evidence="2 3" key="1">
    <citation type="submission" date="2017-11" db="EMBL/GenBank/DDBJ databases">
        <title>Taxonomic description and genome sequences of Spirosoma HA7 sp. nov., isolated from pollen microhabitat of Corylus avellana.</title>
        <authorList>
            <person name="Ambika Manirajan B."/>
            <person name="Suarez C."/>
            <person name="Ratering S."/>
            <person name="Geissler-Plaum R."/>
            <person name="Cardinale M."/>
            <person name="Sylvia S."/>
        </authorList>
    </citation>
    <scope>NUCLEOTIDE SEQUENCE [LARGE SCALE GENOMIC DNA]</scope>
    <source>
        <strain evidence="2 3">HA7</strain>
    </source>
</reference>
<evidence type="ECO:0000313" key="2">
    <source>
        <dbReference type="EMBL" id="AUD00847.1"/>
    </source>
</evidence>
<name>A0A2K8YTA3_9BACT</name>
<dbReference type="Proteomes" id="UP000232883">
    <property type="component" value="Chromosome"/>
</dbReference>
<dbReference type="KEGG" id="spir:CWM47_02865"/>
<accession>A0A2K8YTA3</accession>
<dbReference type="OrthoDB" id="9898446at2"/>
<feature type="transmembrane region" description="Helical" evidence="1">
    <location>
        <begin position="40"/>
        <end position="62"/>
    </location>
</feature>
<dbReference type="EMBL" id="CP025096">
    <property type="protein sequence ID" value="AUD00847.1"/>
    <property type="molecule type" value="Genomic_DNA"/>
</dbReference>
<sequence length="63" mass="7182">MEMVTFAALKKGLVRQLIEQIVEFHPNMTEKQREESVQPCLNVIALFISLTVTFVGIVVWAFS</sequence>
<organism evidence="2 3">
    <name type="scientific">Spirosoma pollinicola</name>
    <dbReference type="NCBI Taxonomy" id="2057025"/>
    <lineage>
        <taxon>Bacteria</taxon>
        <taxon>Pseudomonadati</taxon>
        <taxon>Bacteroidota</taxon>
        <taxon>Cytophagia</taxon>
        <taxon>Cytophagales</taxon>
        <taxon>Cytophagaceae</taxon>
        <taxon>Spirosoma</taxon>
    </lineage>
</organism>
<evidence type="ECO:0000256" key="1">
    <source>
        <dbReference type="SAM" id="Phobius"/>
    </source>
</evidence>
<proteinExistence type="predicted"/>
<keyword evidence="1" id="KW-0812">Transmembrane</keyword>
<keyword evidence="1" id="KW-1133">Transmembrane helix</keyword>
<protein>
    <submittedName>
        <fullName evidence="2">Uncharacterized protein</fullName>
    </submittedName>
</protein>
<keyword evidence="1" id="KW-0472">Membrane</keyword>
<gene>
    <name evidence="2" type="ORF">CWM47_02865</name>
</gene>
<keyword evidence="3" id="KW-1185">Reference proteome</keyword>
<dbReference type="AlphaFoldDB" id="A0A2K8YTA3"/>
<dbReference type="RefSeq" id="WP_100986270.1">
    <property type="nucleotide sequence ID" value="NZ_CP025096.1"/>
</dbReference>
<evidence type="ECO:0000313" key="3">
    <source>
        <dbReference type="Proteomes" id="UP000232883"/>
    </source>
</evidence>